<dbReference type="Proteomes" id="UP000285236">
    <property type="component" value="Unassembled WGS sequence"/>
</dbReference>
<sequence length="406" mass="46467">MVALSTAFYARLSIGSRQIVEIFNILNEFMDNIFGKVPAYTTIGYWTQELGLSVYKESCTLFKGKRYALIVDESMMIGSEKMLLTLAVAADNKGMAITEKDISIVDISIAKSWNGKTIQEVLEKIAAKIGHEPEYVISDNGSSICKAIRDAGYKHHHDISHTLGMFLERVYKNSPDFQWLSSNIQMARLKYNMQDVAYVQPPSQRTIARFMNMSKWIDWISRMQYVYHTLQEDIKSIYAFIPQNASLVDELTETMDCITKIEKDIKNNGWSQVSVARCKKLVTESLMLRNERQRKVGSYILEYLERELSLLNEGDVHNASSDPIESTFGVTKDRMSNDKLTGVTPMILIMPLRIALADKKRRVGFEFKERLEKGRHRHIKEWTSTNLSPNLTVKRINTLGNKCVGF</sequence>
<evidence type="ECO:0000313" key="1">
    <source>
        <dbReference type="EMBL" id="RGU96327.1"/>
    </source>
</evidence>
<organism evidence="1 2">
    <name type="scientific">Segatella copri</name>
    <dbReference type="NCBI Taxonomy" id="165179"/>
    <lineage>
        <taxon>Bacteria</taxon>
        <taxon>Pseudomonadati</taxon>
        <taxon>Bacteroidota</taxon>
        <taxon>Bacteroidia</taxon>
        <taxon>Bacteroidales</taxon>
        <taxon>Prevotellaceae</taxon>
        <taxon>Segatella</taxon>
    </lineage>
</organism>
<gene>
    <name evidence="1" type="ORF">DWW35_09465</name>
</gene>
<evidence type="ECO:0000313" key="2">
    <source>
        <dbReference type="Proteomes" id="UP000285236"/>
    </source>
</evidence>
<comment type="caution">
    <text evidence="1">The sequence shown here is derived from an EMBL/GenBank/DDBJ whole genome shotgun (WGS) entry which is preliminary data.</text>
</comment>
<dbReference type="EMBL" id="QRYP01000024">
    <property type="protein sequence ID" value="RGU96327.1"/>
    <property type="molecule type" value="Genomic_DNA"/>
</dbReference>
<dbReference type="AlphaFoldDB" id="A0AA92TTA8"/>
<accession>A0AA92TTA8</accession>
<protein>
    <submittedName>
        <fullName evidence="1">Uncharacterized protein</fullName>
    </submittedName>
</protein>
<proteinExistence type="predicted"/>
<reference evidence="1 2" key="1">
    <citation type="submission" date="2018-08" db="EMBL/GenBank/DDBJ databases">
        <title>A genome reference for cultivated species of the human gut microbiota.</title>
        <authorList>
            <person name="Zou Y."/>
            <person name="Xue W."/>
            <person name="Luo G."/>
        </authorList>
    </citation>
    <scope>NUCLEOTIDE SEQUENCE [LARGE SCALE GENOMIC DNA]</scope>
    <source>
        <strain evidence="1 2">AF15-25</strain>
    </source>
</reference>
<name>A0AA92TTA8_9BACT</name>